<name>A0A8T5GDA1_9ARCH</name>
<proteinExistence type="predicted"/>
<evidence type="ECO:0000313" key="2">
    <source>
        <dbReference type="Proteomes" id="UP000722459"/>
    </source>
</evidence>
<comment type="caution">
    <text evidence="1">The sequence shown here is derived from an EMBL/GenBank/DDBJ whole genome shotgun (WGS) entry which is preliminary data.</text>
</comment>
<gene>
    <name evidence="1" type="ORF">HON47_00015</name>
</gene>
<accession>A0A8T5GDA1</accession>
<protein>
    <submittedName>
        <fullName evidence="1">Uncharacterized protein</fullName>
    </submittedName>
</protein>
<sequence>MEERIISYNTVEQVPHILENHLNQDFLFVRHNTGKKLLFFKKIPSQPQIQIED</sequence>
<dbReference type="Proteomes" id="UP000722459">
    <property type="component" value="Unassembled WGS sequence"/>
</dbReference>
<evidence type="ECO:0000313" key="1">
    <source>
        <dbReference type="EMBL" id="MBT4869945.1"/>
    </source>
</evidence>
<reference evidence="1" key="1">
    <citation type="journal article" date="2021" name="ISME J.">
        <title>Mercury methylation by metabolically versatile and cosmopolitan marine bacteria.</title>
        <authorList>
            <person name="Lin H."/>
            <person name="Ascher D.B."/>
            <person name="Myung Y."/>
            <person name="Lamborg C.H."/>
            <person name="Hallam S.J."/>
            <person name="Gionfriddo C.M."/>
            <person name="Holt K.E."/>
            <person name="Moreau J.W."/>
        </authorList>
    </citation>
    <scope>NUCLEOTIDE SEQUENCE</scope>
    <source>
        <strain evidence="1">SI075_bin30</strain>
    </source>
</reference>
<dbReference type="EMBL" id="JABJNZ010000001">
    <property type="protein sequence ID" value="MBT4869945.1"/>
    <property type="molecule type" value="Genomic_DNA"/>
</dbReference>
<organism evidence="1 2">
    <name type="scientific">Candidatus Iainarchaeum sp</name>
    <dbReference type="NCBI Taxonomy" id="3101447"/>
    <lineage>
        <taxon>Archaea</taxon>
        <taxon>Candidatus Iainarchaeota</taxon>
        <taxon>Candidatus Iainarchaeia</taxon>
        <taxon>Candidatus Iainarchaeales</taxon>
        <taxon>Candidatus Iainarchaeaceae</taxon>
        <taxon>Candidatus Iainarchaeum</taxon>
    </lineage>
</organism>
<dbReference type="AlphaFoldDB" id="A0A8T5GDA1"/>